<reference evidence="1 2" key="1">
    <citation type="submission" date="2018-01" db="EMBL/GenBank/DDBJ databases">
        <authorList>
            <person name="Gaut B.S."/>
            <person name="Morton B.R."/>
            <person name="Clegg M.T."/>
            <person name="Duvall M.R."/>
        </authorList>
    </citation>
    <scope>NUCLEOTIDE SEQUENCE [LARGE SCALE GENOMIC DNA]</scope>
    <source>
        <strain evidence="1">Cupriavidus taiwanensis cmp 52</strain>
    </source>
</reference>
<name>A0A375JDM6_9BURK</name>
<accession>A0A375JDM6</accession>
<evidence type="ECO:0000313" key="1">
    <source>
        <dbReference type="EMBL" id="SPS02200.1"/>
    </source>
</evidence>
<dbReference type="AlphaFoldDB" id="A0A375JDM6"/>
<gene>
    <name evidence="1" type="ORF">CBM2634_P180004</name>
</gene>
<proteinExistence type="predicted"/>
<evidence type="ECO:0008006" key="3">
    <source>
        <dbReference type="Google" id="ProtNLM"/>
    </source>
</evidence>
<dbReference type="Proteomes" id="UP000256805">
    <property type="component" value="Unassembled WGS sequence"/>
</dbReference>
<protein>
    <recommendedName>
        <fullName evidence="3">DUF4157 domain-containing protein</fullName>
    </recommendedName>
</protein>
<evidence type="ECO:0000313" key="2">
    <source>
        <dbReference type="Proteomes" id="UP000256805"/>
    </source>
</evidence>
<organism evidence="1 2">
    <name type="scientific">Cupriavidus taiwanensis</name>
    <dbReference type="NCBI Taxonomy" id="164546"/>
    <lineage>
        <taxon>Bacteria</taxon>
        <taxon>Pseudomonadati</taxon>
        <taxon>Pseudomonadota</taxon>
        <taxon>Betaproteobacteria</taxon>
        <taxon>Burkholderiales</taxon>
        <taxon>Burkholderiaceae</taxon>
        <taxon>Cupriavidus</taxon>
    </lineage>
</organism>
<sequence>MWIPEDETLRNAVCSTGLFGPDTVGLTLGRAILIAEGHATQHLLTHEVWHVHQYEEAGSIERFLFSYLAEIATFGNFDAPLEIDARPRTALRRKIRSAPLSVASRRVQIAREEGYKATILLAISALDCLYAHCPDEPSSNGSQTVDATDLLLRKRILPMHSRRIRIFISTITTPTSTGYTGPTLFGTLQQSETGEVQQYNSVLSTPTQLSGLDWRLLADHHHERRHATRPHRAPRGAPPPVPCGRLSTARSPLWCAVRSRVELTQGAALASLAPSPGDDGLFAGALQLVENCVSNSSRCRRAPSSSARLG</sequence>
<dbReference type="EMBL" id="OVTA01000060">
    <property type="protein sequence ID" value="SPS02200.1"/>
    <property type="molecule type" value="Genomic_DNA"/>
</dbReference>